<dbReference type="EMBL" id="BPLR01010693">
    <property type="protein sequence ID" value="GIY41076.1"/>
    <property type="molecule type" value="Genomic_DNA"/>
</dbReference>
<comment type="caution">
    <text evidence="1">The sequence shown here is derived from an EMBL/GenBank/DDBJ whole genome shotgun (WGS) entry which is preliminary data.</text>
</comment>
<reference evidence="1 2" key="1">
    <citation type="submission" date="2021-06" db="EMBL/GenBank/DDBJ databases">
        <title>Caerostris extrusa draft genome.</title>
        <authorList>
            <person name="Kono N."/>
            <person name="Arakawa K."/>
        </authorList>
    </citation>
    <scope>NUCLEOTIDE SEQUENCE [LARGE SCALE GENOMIC DNA]</scope>
</reference>
<dbReference type="Proteomes" id="UP001054945">
    <property type="component" value="Unassembled WGS sequence"/>
</dbReference>
<accession>A0AAV4T6K1</accession>
<evidence type="ECO:0000313" key="2">
    <source>
        <dbReference type="Proteomes" id="UP001054945"/>
    </source>
</evidence>
<protein>
    <submittedName>
        <fullName evidence="1">Uncharacterized protein</fullName>
    </submittedName>
</protein>
<keyword evidence="2" id="KW-1185">Reference proteome</keyword>
<proteinExistence type="predicted"/>
<organism evidence="1 2">
    <name type="scientific">Caerostris extrusa</name>
    <name type="common">Bark spider</name>
    <name type="synonym">Caerostris bankana</name>
    <dbReference type="NCBI Taxonomy" id="172846"/>
    <lineage>
        <taxon>Eukaryota</taxon>
        <taxon>Metazoa</taxon>
        <taxon>Ecdysozoa</taxon>
        <taxon>Arthropoda</taxon>
        <taxon>Chelicerata</taxon>
        <taxon>Arachnida</taxon>
        <taxon>Araneae</taxon>
        <taxon>Araneomorphae</taxon>
        <taxon>Entelegynae</taxon>
        <taxon>Araneoidea</taxon>
        <taxon>Araneidae</taxon>
        <taxon>Caerostris</taxon>
    </lineage>
</organism>
<sequence length="183" mass="20902">MPPPSPSLKYGEDHKKIKSYSIIKLINPKCINCGDHGHIASWTGCKVFLKTEIKKGTTFPREEKLVLKVRPLVNEFLSSTVLIKGAKQQSCFVPTERGRLAENCLFRNFLATKRKDPTIPSSDFTSKQTGTEAPIKVTRQTIHFSETPSKRYVSGQKKKKEFRLKYLRHTFSTIRVTFVIRST</sequence>
<dbReference type="AlphaFoldDB" id="A0AAV4T6K1"/>
<evidence type="ECO:0000313" key="1">
    <source>
        <dbReference type="EMBL" id="GIY41076.1"/>
    </source>
</evidence>
<gene>
    <name evidence="1" type="ORF">CEXT_386641</name>
</gene>
<name>A0AAV4T6K1_CAEEX</name>